<gene>
    <name evidence="8" type="ORF">METZ01_LOCUS53134</name>
</gene>
<keyword evidence="3" id="KW-0432">Leucine biosynthesis</keyword>
<evidence type="ECO:0000313" key="8">
    <source>
        <dbReference type="EMBL" id="SVA00280.1"/>
    </source>
</evidence>
<dbReference type="InterPro" id="IPR000891">
    <property type="entry name" value="PYR_CT"/>
</dbReference>
<name>A0A381S868_9ZZZZ</name>
<dbReference type="FunFam" id="1.10.238.260:FF:000001">
    <property type="entry name" value="2-isopropylmalate synthase"/>
    <property type="match status" value="1"/>
</dbReference>
<evidence type="ECO:0000256" key="2">
    <source>
        <dbReference type="ARBA" id="ARBA00012973"/>
    </source>
</evidence>
<evidence type="ECO:0000256" key="6">
    <source>
        <dbReference type="ARBA" id="ARBA00023304"/>
    </source>
</evidence>
<dbReference type="PANTHER" id="PTHR10277:SF9">
    <property type="entry name" value="2-ISOPROPYLMALATE SYNTHASE 1, CHLOROPLASTIC-RELATED"/>
    <property type="match status" value="1"/>
</dbReference>
<dbReference type="SUPFAM" id="SSF51569">
    <property type="entry name" value="Aldolase"/>
    <property type="match status" value="1"/>
</dbReference>
<dbReference type="InterPro" id="IPR013785">
    <property type="entry name" value="Aldolase_TIM"/>
</dbReference>
<dbReference type="GO" id="GO:0009098">
    <property type="term" value="P:L-leucine biosynthetic process"/>
    <property type="evidence" value="ECO:0007669"/>
    <property type="project" value="UniProtKB-KW"/>
</dbReference>
<dbReference type="PROSITE" id="PS00816">
    <property type="entry name" value="AIPM_HOMOCIT_SYNTH_2"/>
    <property type="match status" value="1"/>
</dbReference>
<dbReference type="PROSITE" id="PS50991">
    <property type="entry name" value="PYR_CT"/>
    <property type="match status" value="1"/>
</dbReference>
<organism evidence="8">
    <name type="scientific">marine metagenome</name>
    <dbReference type="NCBI Taxonomy" id="408172"/>
    <lineage>
        <taxon>unclassified sequences</taxon>
        <taxon>metagenomes</taxon>
        <taxon>ecological metagenomes</taxon>
    </lineage>
</organism>
<dbReference type="Gene3D" id="1.10.238.260">
    <property type="match status" value="1"/>
</dbReference>
<dbReference type="Pfam" id="PF22617">
    <property type="entry name" value="HCS_D2"/>
    <property type="match status" value="1"/>
</dbReference>
<dbReference type="PANTHER" id="PTHR10277">
    <property type="entry name" value="HOMOCITRATE SYNTHASE-RELATED"/>
    <property type="match status" value="1"/>
</dbReference>
<evidence type="ECO:0000256" key="1">
    <source>
        <dbReference type="ARBA" id="ARBA00004689"/>
    </source>
</evidence>
<evidence type="ECO:0000256" key="3">
    <source>
        <dbReference type="ARBA" id="ARBA00022430"/>
    </source>
</evidence>
<keyword evidence="5" id="KW-0808">Transferase</keyword>
<dbReference type="Gene3D" id="3.20.20.70">
    <property type="entry name" value="Aldolase class I"/>
    <property type="match status" value="1"/>
</dbReference>
<dbReference type="PROSITE" id="PS00815">
    <property type="entry name" value="AIPM_HOMOCIT_SYNTH_1"/>
    <property type="match status" value="1"/>
</dbReference>
<dbReference type="GO" id="GO:0005829">
    <property type="term" value="C:cytosol"/>
    <property type="evidence" value="ECO:0007669"/>
    <property type="project" value="TreeGrafter"/>
</dbReference>
<dbReference type="Pfam" id="PF00682">
    <property type="entry name" value="HMGL-like"/>
    <property type="match status" value="1"/>
</dbReference>
<sequence>MTTERLQIFDTSLRDGEQAPGFSLRIDEKLRLARQLDALGVDIIEAGFPIASKDDAESVRRVAKEVRRPVIAGLARSRRADIECAGEAVEGADRSRIHTFLATSDLHLEHKLHMSREQCQEAAVDGVKLARQYTDNVQFSAEDALRTDIDFLCQVVEATISAGATTINLPDTVGYSTPDEIFDFFTTIITRVPNSDKAVFSAHCHDDLGLAVANTLAALRAGVRQVECTINGIGERAGNASLEEIVMATRVRSDRLPFATGINTEAIYETSQLLSALTGEAVQANKAIVGRNAFAHEAGIHQDGMLKDRRTYEIMKPEDVGVSQTTLVLGKHSGRHAVQNRCVELGYELSRYELDQIYQRMIRLADAQKTVGDEDLVAMIETVHTEETESESTAAGAKSA</sequence>
<dbReference type="AlphaFoldDB" id="A0A381S868"/>
<feature type="domain" description="Pyruvate carboxyltransferase" evidence="7">
    <location>
        <begin position="6"/>
        <end position="268"/>
    </location>
</feature>
<accession>A0A381S868</accession>
<dbReference type="FunFam" id="3.20.20.70:FF:000010">
    <property type="entry name" value="2-isopropylmalate synthase"/>
    <property type="match status" value="1"/>
</dbReference>
<dbReference type="EMBL" id="UINC01002785">
    <property type="protein sequence ID" value="SVA00280.1"/>
    <property type="molecule type" value="Genomic_DNA"/>
</dbReference>
<dbReference type="InterPro" id="IPR054691">
    <property type="entry name" value="LeuA/HCS_post-cat"/>
</dbReference>
<comment type="pathway">
    <text evidence="1">Amino-acid biosynthesis; L-leucine biosynthesis; L-leucine from 3-methyl-2-oxobutanoate: step 1/4.</text>
</comment>
<dbReference type="NCBIfam" id="NF002086">
    <property type="entry name" value="PRK00915.1-3"/>
    <property type="match status" value="1"/>
</dbReference>
<keyword evidence="4" id="KW-0028">Amino-acid biosynthesis</keyword>
<evidence type="ECO:0000256" key="4">
    <source>
        <dbReference type="ARBA" id="ARBA00022605"/>
    </source>
</evidence>
<dbReference type="EC" id="2.3.3.13" evidence="2"/>
<dbReference type="InterPro" id="IPR002034">
    <property type="entry name" value="AIPM/Hcit_synth_CS"/>
</dbReference>
<dbReference type="CDD" id="cd07940">
    <property type="entry name" value="DRE_TIM_IPMS"/>
    <property type="match status" value="1"/>
</dbReference>
<evidence type="ECO:0000256" key="5">
    <source>
        <dbReference type="ARBA" id="ARBA00022679"/>
    </source>
</evidence>
<dbReference type="GO" id="GO:0003852">
    <property type="term" value="F:2-isopropylmalate synthase activity"/>
    <property type="evidence" value="ECO:0007669"/>
    <property type="project" value="UniProtKB-EC"/>
</dbReference>
<evidence type="ECO:0000259" key="7">
    <source>
        <dbReference type="PROSITE" id="PS50991"/>
    </source>
</evidence>
<reference evidence="8" key="1">
    <citation type="submission" date="2018-05" db="EMBL/GenBank/DDBJ databases">
        <authorList>
            <person name="Lanie J.A."/>
            <person name="Ng W.-L."/>
            <person name="Kazmierczak K.M."/>
            <person name="Andrzejewski T.M."/>
            <person name="Davidsen T.M."/>
            <person name="Wayne K.J."/>
            <person name="Tettelin H."/>
            <person name="Glass J.I."/>
            <person name="Rusch D."/>
            <person name="Podicherti R."/>
            <person name="Tsui H.-C.T."/>
            <person name="Winkler M.E."/>
        </authorList>
    </citation>
    <scope>NUCLEOTIDE SEQUENCE</scope>
</reference>
<keyword evidence="6" id="KW-0100">Branched-chain amino acid biosynthesis</keyword>
<protein>
    <recommendedName>
        <fullName evidence="2">2-isopropylmalate synthase</fullName>
        <ecNumber evidence="2">2.3.3.13</ecNumber>
    </recommendedName>
</protein>
<proteinExistence type="predicted"/>
<dbReference type="InterPro" id="IPR050073">
    <property type="entry name" value="2-IPM_HCS-like"/>
</dbReference>